<dbReference type="PROSITE" id="PS51819">
    <property type="entry name" value="VOC"/>
    <property type="match status" value="1"/>
</dbReference>
<name>A0A248JNW7_9PROT</name>
<dbReference type="KEGG" id="nao:Y958_05965"/>
<gene>
    <name evidence="2" type="ORF">Y958_05965</name>
</gene>
<reference evidence="2 3" key="1">
    <citation type="submission" date="2017-06" db="EMBL/GenBank/DDBJ databases">
        <title>Complete genome sequence of Nitrospirillum amazonense strain CBAmC, an endophytic nitrogen-fixing and plant growth-promoting bacterium, isolated from sugarcane.</title>
        <authorList>
            <person name="Schwab S."/>
            <person name="dos Santos Teixeira K.R."/>
            <person name="Simoes Araujo J.L."/>
            <person name="Soares Vidal M."/>
            <person name="Borges de Freitas H.R."/>
            <person name="Rivello Crivelaro A.L."/>
            <person name="Bueno de Camargo Nunes A."/>
            <person name="dos Santos C.M."/>
            <person name="Palmeira da Silva Rosa D."/>
            <person name="da Silva Padilha D."/>
            <person name="da Silva E."/>
            <person name="Araujo Terra L."/>
            <person name="Soares Mendes V."/>
            <person name="Farinelli L."/>
            <person name="Magalhaes Cruz L."/>
            <person name="Baldani J.I."/>
        </authorList>
    </citation>
    <scope>NUCLEOTIDE SEQUENCE [LARGE SCALE GENOMIC DNA]</scope>
    <source>
        <strain evidence="2 3">CBAmC</strain>
    </source>
</reference>
<sequence>MTGRAVLNGMAPFFIVRGVEASAAFYRDALGFTVTHLAPEEAPFFAIVARDGAMLFLKSVGVAPLPNPARAADARWDSYVNTDEPDALAIEFQARGVVFSVPLQDTDDGLRGFELRDPDGYTLFFGRPRS</sequence>
<dbReference type="AlphaFoldDB" id="A0A248JNW7"/>
<accession>A0A248JNW7</accession>
<evidence type="ECO:0000313" key="3">
    <source>
        <dbReference type="Proteomes" id="UP000197153"/>
    </source>
</evidence>
<dbReference type="RefSeq" id="WP_088871277.1">
    <property type="nucleotide sequence ID" value="NZ_CP022110.1"/>
</dbReference>
<organism evidence="2 3">
    <name type="scientific">Nitrospirillum viridazoti CBAmc</name>
    <dbReference type="NCBI Taxonomy" id="1441467"/>
    <lineage>
        <taxon>Bacteria</taxon>
        <taxon>Pseudomonadati</taxon>
        <taxon>Pseudomonadota</taxon>
        <taxon>Alphaproteobacteria</taxon>
        <taxon>Rhodospirillales</taxon>
        <taxon>Azospirillaceae</taxon>
        <taxon>Nitrospirillum</taxon>
        <taxon>Nitrospirillum viridazoti</taxon>
    </lineage>
</organism>
<dbReference type="EMBL" id="CP022110">
    <property type="protein sequence ID" value="ASG20407.1"/>
    <property type="molecule type" value="Genomic_DNA"/>
</dbReference>
<proteinExistence type="predicted"/>
<feature type="domain" description="VOC" evidence="1">
    <location>
        <begin position="6"/>
        <end position="128"/>
    </location>
</feature>
<keyword evidence="3" id="KW-1185">Reference proteome</keyword>
<dbReference type="Proteomes" id="UP000197153">
    <property type="component" value="Chromosome 1"/>
</dbReference>
<dbReference type="InterPro" id="IPR037523">
    <property type="entry name" value="VOC_core"/>
</dbReference>
<evidence type="ECO:0000259" key="1">
    <source>
        <dbReference type="PROSITE" id="PS51819"/>
    </source>
</evidence>
<dbReference type="Gene3D" id="3.10.180.10">
    <property type="entry name" value="2,3-Dihydroxybiphenyl 1,2-Dioxygenase, domain 1"/>
    <property type="match status" value="1"/>
</dbReference>
<dbReference type="InterPro" id="IPR004360">
    <property type="entry name" value="Glyas_Fos-R_dOase_dom"/>
</dbReference>
<dbReference type="InterPro" id="IPR029068">
    <property type="entry name" value="Glyas_Bleomycin-R_OHBP_Dase"/>
</dbReference>
<protein>
    <recommendedName>
        <fullName evidence="1">VOC domain-containing protein</fullName>
    </recommendedName>
</protein>
<dbReference type="SUPFAM" id="SSF54593">
    <property type="entry name" value="Glyoxalase/Bleomycin resistance protein/Dihydroxybiphenyl dioxygenase"/>
    <property type="match status" value="1"/>
</dbReference>
<dbReference type="Pfam" id="PF00903">
    <property type="entry name" value="Glyoxalase"/>
    <property type="match status" value="1"/>
</dbReference>
<evidence type="ECO:0000313" key="2">
    <source>
        <dbReference type="EMBL" id="ASG20407.1"/>
    </source>
</evidence>